<dbReference type="FunFam" id="3.40.120.10:FF:000003">
    <property type="entry name" value="Phosphoglucosamine mutase"/>
    <property type="match status" value="1"/>
</dbReference>
<feature type="domain" description="Alpha-D-phosphohexomutase alpha/beta/alpha" evidence="13">
    <location>
        <begin position="257"/>
        <end position="366"/>
    </location>
</feature>
<keyword evidence="2 7" id="KW-0597">Phosphoprotein</keyword>
<evidence type="ECO:0000313" key="14">
    <source>
        <dbReference type="EMBL" id="ACX51400.1"/>
    </source>
</evidence>
<evidence type="ECO:0000256" key="5">
    <source>
        <dbReference type="ARBA" id="ARBA00023235"/>
    </source>
</evidence>
<keyword evidence="4 7" id="KW-0460">Magnesium</keyword>
<proteinExistence type="inferred from homology"/>
<evidence type="ECO:0000256" key="3">
    <source>
        <dbReference type="ARBA" id="ARBA00022723"/>
    </source>
</evidence>
<evidence type="ECO:0000256" key="1">
    <source>
        <dbReference type="ARBA" id="ARBA00010231"/>
    </source>
</evidence>
<evidence type="ECO:0000259" key="12">
    <source>
        <dbReference type="Pfam" id="PF02879"/>
    </source>
</evidence>
<dbReference type="AlphaFoldDB" id="C9RAX3"/>
<dbReference type="SUPFAM" id="SSF55957">
    <property type="entry name" value="Phosphoglucomutase, C-terminal domain"/>
    <property type="match status" value="1"/>
</dbReference>
<evidence type="ECO:0000313" key="15">
    <source>
        <dbReference type="Proteomes" id="UP000002620"/>
    </source>
</evidence>
<dbReference type="InterPro" id="IPR005845">
    <property type="entry name" value="A-D-PHexomutase_a/b/a-II"/>
</dbReference>
<dbReference type="InterPro" id="IPR036900">
    <property type="entry name" value="A-D-PHexomutase_C_sf"/>
</dbReference>
<dbReference type="PANTHER" id="PTHR42946:SF1">
    <property type="entry name" value="PHOSPHOGLUCOMUTASE (ALPHA-D-GLUCOSE-1,6-BISPHOSPHATE-DEPENDENT)"/>
    <property type="match status" value="1"/>
</dbReference>
<feature type="binding site" description="via phosphate group" evidence="7">
    <location>
        <position position="100"/>
    </location>
    <ligand>
        <name>Mg(2+)</name>
        <dbReference type="ChEBI" id="CHEBI:18420"/>
    </ligand>
</feature>
<keyword evidence="3 7" id="KW-0479">Metal-binding</keyword>
<dbReference type="FunFam" id="3.30.310.50:FF:000001">
    <property type="entry name" value="Phosphoglucosamine mutase"/>
    <property type="match status" value="1"/>
</dbReference>
<comment type="cofactor">
    <cofactor evidence="7">
        <name>Mg(2+)</name>
        <dbReference type="ChEBI" id="CHEBI:18420"/>
    </cofactor>
    <text evidence="7">Binds 1 Mg(2+) ion per subunit.</text>
</comment>
<name>C9RAX3_AMMDK</name>
<dbReference type="InterPro" id="IPR016055">
    <property type="entry name" value="A-D-PHexomutase_a/b/a-I/II/III"/>
</dbReference>
<feature type="binding site" evidence="7">
    <location>
        <position position="240"/>
    </location>
    <ligand>
        <name>Mg(2+)</name>
        <dbReference type="ChEBI" id="CHEBI:18420"/>
    </ligand>
</feature>
<dbReference type="PRINTS" id="PR00509">
    <property type="entry name" value="PGMPMM"/>
</dbReference>
<organism evidence="14 15">
    <name type="scientific">Ammonifex degensii (strain DSM 10501 / KC4)</name>
    <dbReference type="NCBI Taxonomy" id="429009"/>
    <lineage>
        <taxon>Bacteria</taxon>
        <taxon>Bacillati</taxon>
        <taxon>Bacillota</taxon>
        <taxon>Clostridia</taxon>
        <taxon>Thermoanaerobacterales</taxon>
        <taxon>Thermoanaerobacteraceae</taxon>
        <taxon>Ammonifex</taxon>
    </lineage>
</organism>
<dbReference type="Gene3D" id="3.40.120.10">
    <property type="entry name" value="Alpha-D-Glucose-1,6-Bisphosphate, subunit A, domain 3"/>
    <property type="match status" value="3"/>
</dbReference>
<accession>C9RAX3</accession>
<feature type="domain" description="Alpha-D-phosphohexomutase alpha/beta/alpha" evidence="12">
    <location>
        <begin position="158"/>
        <end position="253"/>
    </location>
</feature>
<dbReference type="InterPro" id="IPR005846">
    <property type="entry name" value="A-D-PHexomutase_a/b/a-III"/>
</dbReference>
<evidence type="ECO:0000259" key="13">
    <source>
        <dbReference type="Pfam" id="PF02880"/>
    </source>
</evidence>
<dbReference type="GO" id="GO:0005975">
    <property type="term" value="P:carbohydrate metabolic process"/>
    <property type="evidence" value="ECO:0007669"/>
    <property type="project" value="InterPro"/>
</dbReference>
<comment type="PTM">
    <text evidence="7">Activated by phosphorylation.</text>
</comment>
<dbReference type="Pfam" id="PF02878">
    <property type="entry name" value="PGM_PMM_I"/>
    <property type="match status" value="1"/>
</dbReference>
<feature type="domain" description="Alpha-D-phosphohexomutase C-terminal" evidence="10">
    <location>
        <begin position="374"/>
        <end position="439"/>
    </location>
</feature>
<dbReference type="InterPro" id="IPR005843">
    <property type="entry name" value="A-D-PHexomutase_C"/>
</dbReference>
<reference evidence="14 15" key="1">
    <citation type="submission" date="2009-10" db="EMBL/GenBank/DDBJ databases">
        <title>Complete sequence of chromosome of Ammonifex degensii KC4.</title>
        <authorList>
            <consortium name="US DOE Joint Genome Institute"/>
            <person name="Kerfeld C."/>
            <person name="Goodner B."/>
            <person name="Huber H."/>
            <person name="Stetter K."/>
            <person name="Lucas S."/>
            <person name="Copeland A."/>
            <person name="Lapidus A."/>
            <person name="Glavina del Rio T."/>
            <person name="Dalin E."/>
            <person name="Tice H."/>
            <person name="Bruce D."/>
            <person name="Goodwin L."/>
            <person name="Pitluck S."/>
            <person name="Saunders E."/>
            <person name="Brettin T."/>
            <person name="Detter J.C."/>
            <person name="Han C."/>
            <person name="Larimer F."/>
            <person name="Land M."/>
            <person name="Hauser L."/>
            <person name="Kyrpides N."/>
            <person name="Ovchinnikova G."/>
            <person name="Richardson P."/>
        </authorList>
    </citation>
    <scope>NUCLEOTIDE SEQUENCE [LARGE SCALE GENOMIC DNA]</scope>
    <source>
        <strain evidence="15">DSM 10501 / KC4</strain>
    </source>
</reference>
<dbReference type="Pfam" id="PF02879">
    <property type="entry name" value="PGM_PMM_II"/>
    <property type="match status" value="1"/>
</dbReference>
<dbReference type="FunFam" id="3.40.120.10:FF:000001">
    <property type="entry name" value="Phosphoglucosamine mutase"/>
    <property type="match status" value="1"/>
</dbReference>
<dbReference type="InterPro" id="IPR006352">
    <property type="entry name" value="GlmM_bact"/>
</dbReference>
<evidence type="ECO:0000256" key="6">
    <source>
        <dbReference type="ARBA" id="ARBA00050364"/>
    </source>
</evidence>
<dbReference type="SUPFAM" id="SSF53738">
    <property type="entry name" value="Phosphoglucomutase, first 3 domains"/>
    <property type="match status" value="3"/>
</dbReference>
<dbReference type="EMBL" id="CP001785">
    <property type="protein sequence ID" value="ACX51400.1"/>
    <property type="molecule type" value="Genomic_DNA"/>
</dbReference>
<evidence type="ECO:0000259" key="10">
    <source>
        <dbReference type="Pfam" id="PF00408"/>
    </source>
</evidence>
<dbReference type="RefSeq" id="WP_015738278.1">
    <property type="nucleotide sequence ID" value="NC_013385.1"/>
</dbReference>
<dbReference type="eggNOG" id="COG1109">
    <property type="taxonomic scope" value="Bacteria"/>
</dbReference>
<dbReference type="InterPro" id="IPR050060">
    <property type="entry name" value="Phosphoglucosamine_mutase"/>
</dbReference>
<comment type="similarity">
    <text evidence="1 7 8">Belongs to the phosphohexose mutase family.</text>
</comment>
<dbReference type="GO" id="GO:0006048">
    <property type="term" value="P:UDP-N-acetylglucosamine biosynthetic process"/>
    <property type="evidence" value="ECO:0007669"/>
    <property type="project" value="TreeGrafter"/>
</dbReference>
<dbReference type="InterPro" id="IPR016066">
    <property type="entry name" value="A-D-PHexomutase_CS"/>
</dbReference>
<feature type="modified residue" description="Phosphoserine" evidence="7">
    <location>
        <position position="100"/>
    </location>
</feature>
<dbReference type="OrthoDB" id="9806956at2"/>
<dbReference type="STRING" id="429009.Adeg_0230"/>
<dbReference type="EC" id="5.4.2.10" evidence="7 9"/>
<dbReference type="GO" id="GO:0008966">
    <property type="term" value="F:phosphoglucosamine mutase activity"/>
    <property type="evidence" value="ECO:0007669"/>
    <property type="project" value="UniProtKB-UniRule"/>
</dbReference>
<feature type="binding site" evidence="7">
    <location>
        <position position="242"/>
    </location>
    <ligand>
        <name>Mg(2+)</name>
        <dbReference type="ChEBI" id="CHEBI:18420"/>
    </ligand>
</feature>
<protein>
    <recommendedName>
        <fullName evidence="7 9">Phosphoglucosamine mutase</fullName>
        <ecNumber evidence="7 9">5.4.2.10</ecNumber>
    </recommendedName>
</protein>
<feature type="domain" description="Alpha-D-phosphohexomutase alpha/beta/alpha" evidence="11">
    <location>
        <begin position="4"/>
        <end position="131"/>
    </location>
</feature>
<evidence type="ECO:0000256" key="7">
    <source>
        <dbReference type="HAMAP-Rule" id="MF_01554"/>
    </source>
</evidence>
<dbReference type="CDD" id="cd05802">
    <property type="entry name" value="GlmM"/>
    <property type="match status" value="1"/>
</dbReference>
<dbReference type="PROSITE" id="PS00710">
    <property type="entry name" value="PGM_PMM"/>
    <property type="match status" value="1"/>
</dbReference>
<dbReference type="GO" id="GO:0005829">
    <property type="term" value="C:cytosol"/>
    <property type="evidence" value="ECO:0007669"/>
    <property type="project" value="TreeGrafter"/>
</dbReference>
<dbReference type="Gene3D" id="3.30.310.50">
    <property type="entry name" value="Alpha-D-phosphohexomutase, C-terminal domain"/>
    <property type="match status" value="1"/>
</dbReference>
<dbReference type="GO" id="GO:0000287">
    <property type="term" value="F:magnesium ion binding"/>
    <property type="evidence" value="ECO:0007669"/>
    <property type="project" value="UniProtKB-UniRule"/>
</dbReference>
<evidence type="ECO:0000256" key="4">
    <source>
        <dbReference type="ARBA" id="ARBA00022842"/>
    </source>
</evidence>
<dbReference type="HOGENOM" id="CLU_016950_7_0_9"/>
<comment type="catalytic activity">
    <reaction evidence="6 7 9">
        <text>alpha-D-glucosamine 1-phosphate = D-glucosamine 6-phosphate</text>
        <dbReference type="Rhea" id="RHEA:23424"/>
        <dbReference type="ChEBI" id="CHEBI:58516"/>
        <dbReference type="ChEBI" id="CHEBI:58725"/>
        <dbReference type="EC" id="5.4.2.10"/>
    </reaction>
</comment>
<dbReference type="KEGG" id="adg:Adeg_0230"/>
<dbReference type="Pfam" id="PF02880">
    <property type="entry name" value="PGM_PMM_III"/>
    <property type="match status" value="1"/>
</dbReference>
<dbReference type="HAMAP" id="MF_01554_B">
    <property type="entry name" value="GlmM_B"/>
    <property type="match status" value="1"/>
</dbReference>
<keyword evidence="15" id="KW-1185">Reference proteome</keyword>
<dbReference type="GO" id="GO:0009252">
    <property type="term" value="P:peptidoglycan biosynthetic process"/>
    <property type="evidence" value="ECO:0007669"/>
    <property type="project" value="TreeGrafter"/>
</dbReference>
<evidence type="ECO:0000259" key="11">
    <source>
        <dbReference type="Pfam" id="PF02878"/>
    </source>
</evidence>
<dbReference type="NCBIfam" id="TIGR01455">
    <property type="entry name" value="glmM"/>
    <property type="match status" value="1"/>
</dbReference>
<feature type="active site" description="Phosphoserine intermediate" evidence="7">
    <location>
        <position position="100"/>
    </location>
</feature>
<evidence type="ECO:0000256" key="9">
    <source>
        <dbReference type="RuleBase" id="RU004327"/>
    </source>
</evidence>
<keyword evidence="5 7" id="KW-0413">Isomerase</keyword>
<feature type="binding site" evidence="7">
    <location>
        <position position="244"/>
    </location>
    <ligand>
        <name>Mg(2+)</name>
        <dbReference type="ChEBI" id="CHEBI:18420"/>
    </ligand>
</feature>
<gene>
    <name evidence="7" type="primary">glmM</name>
    <name evidence="14" type="ordered locus">Adeg_0230</name>
</gene>
<dbReference type="PANTHER" id="PTHR42946">
    <property type="entry name" value="PHOSPHOHEXOSE MUTASE"/>
    <property type="match status" value="1"/>
</dbReference>
<dbReference type="InterPro" id="IPR005841">
    <property type="entry name" value="Alpha-D-phosphohexomutase_SF"/>
</dbReference>
<dbReference type="InterPro" id="IPR005844">
    <property type="entry name" value="A-D-PHexomutase_a/b/a-I"/>
</dbReference>
<sequence>MGVLFGTDGVRGVANRELTPELAFRLGRAGAYVLAEKTGKKTVLVGRDTRASGDMLEAALVAGITSAGLNVCLLGVLPTPAVAFLTRARGAAGGIVISASHNPAEDNGIKFFGPDGYKLPDALEEEIENLVLGSMERIPSPTGAGVGRAYSCAEAVEEYLEHVRRIGPPTLKGMKIAVDCAHGAAYALAPTLLEGLGAKVIPLGVEPDGHNINDGCGSTKPHRLSLLVKETGADLGLAFDGDADRLIGVDGRGEVADGDVVIWGCARYLKAHRRLKEDTVVVTVMSNLGLKRALQAENIRVLETRVGDRYVLEAMLKSGACLGGEQSGHIIFLDHNTTGDGLITAMMLLRLLVETGQRLEDLNRSLVRYPQLLENVRVRDKGRVMQSPELLAAIEAEKARLGEEGRVLVRPSGTEPVIRVMVEALDPEKARSVLDSLVDVIRGIEEGGELAAAAQGSWS</sequence>
<dbReference type="GO" id="GO:0004615">
    <property type="term" value="F:phosphomannomutase activity"/>
    <property type="evidence" value="ECO:0007669"/>
    <property type="project" value="TreeGrafter"/>
</dbReference>
<evidence type="ECO:0000256" key="2">
    <source>
        <dbReference type="ARBA" id="ARBA00022553"/>
    </source>
</evidence>
<comment type="function">
    <text evidence="7 9">Catalyzes the conversion of glucosamine-6-phosphate to glucosamine-1-phosphate.</text>
</comment>
<evidence type="ECO:0000256" key="8">
    <source>
        <dbReference type="RuleBase" id="RU004326"/>
    </source>
</evidence>
<dbReference type="NCBIfam" id="NF008139">
    <property type="entry name" value="PRK10887.1"/>
    <property type="match status" value="1"/>
</dbReference>
<dbReference type="Pfam" id="PF00408">
    <property type="entry name" value="PGM_PMM_IV"/>
    <property type="match status" value="1"/>
</dbReference>
<dbReference type="Proteomes" id="UP000002620">
    <property type="component" value="Chromosome"/>
</dbReference>